<gene>
    <name evidence="8" type="ORF">PHJA_002203200</name>
</gene>
<reference evidence="8" key="1">
    <citation type="submission" date="2020-07" db="EMBL/GenBank/DDBJ databases">
        <title>Ethylene signaling mediates host invasion by parasitic plants.</title>
        <authorList>
            <person name="Yoshida S."/>
        </authorList>
    </citation>
    <scope>NUCLEOTIDE SEQUENCE</scope>
    <source>
        <strain evidence="8">Okayama</strain>
    </source>
</reference>
<evidence type="ECO:0000256" key="2">
    <source>
        <dbReference type="ARBA" id="ARBA00005979"/>
    </source>
</evidence>
<dbReference type="SUPFAM" id="SSF51395">
    <property type="entry name" value="FMN-linked oxidoreductases"/>
    <property type="match status" value="2"/>
</dbReference>
<dbReference type="InterPro" id="IPR001155">
    <property type="entry name" value="OxRdtase_FMN_N"/>
</dbReference>
<comment type="similarity">
    <text evidence="2">Belongs to the NADH:flavin oxidoreductase/NADH oxidase family.</text>
</comment>
<evidence type="ECO:0000256" key="4">
    <source>
        <dbReference type="ARBA" id="ARBA00022643"/>
    </source>
</evidence>
<protein>
    <submittedName>
        <fullName evidence="8">12-oxophytodienoate reductase 1</fullName>
    </submittedName>
</protein>
<dbReference type="GO" id="GO:0010181">
    <property type="term" value="F:FMN binding"/>
    <property type="evidence" value="ECO:0007669"/>
    <property type="project" value="InterPro"/>
</dbReference>
<proteinExistence type="inferred from homology"/>
<keyword evidence="4" id="KW-0288">FMN</keyword>
<evidence type="ECO:0000256" key="1">
    <source>
        <dbReference type="ARBA" id="ARBA00001917"/>
    </source>
</evidence>
<dbReference type="OrthoDB" id="1663137at2759"/>
<dbReference type="Pfam" id="PF00724">
    <property type="entry name" value="Oxidored_FMN"/>
    <property type="match status" value="2"/>
</dbReference>
<keyword evidence="3" id="KW-0285">Flavoprotein</keyword>
<feature type="domain" description="NADH:flavin oxidoreductase/NADH oxidase N-terminal" evidence="7">
    <location>
        <begin position="108"/>
        <end position="155"/>
    </location>
</feature>
<sequence>MLFCITPRELPKVAFSCLKATDISESAQGYPHTPGIWTEEQVEAWKPIVDAVHAKGAFFFCQIWHVGRGLKTTGFQPNGQAPISCRDKGLTPQVYSDLFLLSFCVLRYPHTPGIWTEEQVEAWKPIVDAVHAKGAFFFCQIWHVGRGLKTQGFSRTDRLQYRARDKGLTPQDSEISVASDKRKPPLEALWE</sequence>
<dbReference type="AlphaFoldDB" id="A0A830CQW4"/>
<evidence type="ECO:0000256" key="3">
    <source>
        <dbReference type="ARBA" id="ARBA00022630"/>
    </source>
</evidence>
<feature type="region of interest" description="Disordered" evidence="6">
    <location>
        <begin position="166"/>
        <end position="191"/>
    </location>
</feature>
<dbReference type="EMBL" id="BMAC01000636">
    <property type="protein sequence ID" value="GFQ00593.1"/>
    <property type="molecule type" value="Genomic_DNA"/>
</dbReference>
<dbReference type="Gene3D" id="3.20.20.70">
    <property type="entry name" value="Aldolase class I"/>
    <property type="match status" value="2"/>
</dbReference>
<dbReference type="GO" id="GO:0016491">
    <property type="term" value="F:oxidoreductase activity"/>
    <property type="evidence" value="ECO:0007669"/>
    <property type="project" value="InterPro"/>
</dbReference>
<accession>A0A830CQW4</accession>
<evidence type="ECO:0000313" key="8">
    <source>
        <dbReference type="EMBL" id="GFQ00593.1"/>
    </source>
</evidence>
<dbReference type="PANTHER" id="PTHR22893">
    <property type="entry name" value="NADH OXIDOREDUCTASE-RELATED"/>
    <property type="match status" value="1"/>
</dbReference>
<evidence type="ECO:0000259" key="7">
    <source>
        <dbReference type="Pfam" id="PF00724"/>
    </source>
</evidence>
<evidence type="ECO:0000256" key="5">
    <source>
        <dbReference type="ARBA" id="ARBA00022857"/>
    </source>
</evidence>
<organism evidence="8 9">
    <name type="scientific">Phtheirospermum japonicum</name>
    <dbReference type="NCBI Taxonomy" id="374723"/>
    <lineage>
        <taxon>Eukaryota</taxon>
        <taxon>Viridiplantae</taxon>
        <taxon>Streptophyta</taxon>
        <taxon>Embryophyta</taxon>
        <taxon>Tracheophyta</taxon>
        <taxon>Spermatophyta</taxon>
        <taxon>Magnoliopsida</taxon>
        <taxon>eudicotyledons</taxon>
        <taxon>Gunneridae</taxon>
        <taxon>Pentapetalae</taxon>
        <taxon>asterids</taxon>
        <taxon>lamiids</taxon>
        <taxon>Lamiales</taxon>
        <taxon>Orobanchaceae</taxon>
        <taxon>Orobanchaceae incertae sedis</taxon>
        <taxon>Phtheirospermum</taxon>
    </lineage>
</organism>
<dbReference type="Proteomes" id="UP000653305">
    <property type="component" value="Unassembled WGS sequence"/>
</dbReference>
<comment type="caution">
    <text evidence="8">The sequence shown here is derived from an EMBL/GenBank/DDBJ whole genome shotgun (WGS) entry which is preliminary data.</text>
</comment>
<evidence type="ECO:0000313" key="9">
    <source>
        <dbReference type="Proteomes" id="UP000653305"/>
    </source>
</evidence>
<dbReference type="InterPro" id="IPR045247">
    <property type="entry name" value="Oye-like"/>
</dbReference>
<name>A0A830CQW4_9LAMI</name>
<comment type="cofactor">
    <cofactor evidence="1">
        <name>FMN</name>
        <dbReference type="ChEBI" id="CHEBI:58210"/>
    </cofactor>
</comment>
<dbReference type="InterPro" id="IPR013785">
    <property type="entry name" value="Aldolase_TIM"/>
</dbReference>
<dbReference type="PANTHER" id="PTHR22893:SF91">
    <property type="entry name" value="NADPH DEHYDROGENASE 2-RELATED"/>
    <property type="match status" value="1"/>
</dbReference>
<keyword evidence="9" id="KW-1185">Reference proteome</keyword>
<feature type="domain" description="NADH:flavin oxidoreductase/NADH oxidase N-terminal" evidence="7">
    <location>
        <begin position="19"/>
        <end position="73"/>
    </location>
</feature>
<keyword evidence="5" id="KW-0521">NADP</keyword>
<evidence type="ECO:0000256" key="6">
    <source>
        <dbReference type="SAM" id="MobiDB-lite"/>
    </source>
</evidence>